<dbReference type="AlphaFoldDB" id="D8Q8U6"/>
<organism evidence="2">
    <name type="scientific">Schizophyllum commune (strain H4-8 / FGSC 9210)</name>
    <name type="common">Split gill fungus</name>
    <dbReference type="NCBI Taxonomy" id="578458"/>
    <lineage>
        <taxon>Eukaryota</taxon>
        <taxon>Fungi</taxon>
        <taxon>Dikarya</taxon>
        <taxon>Basidiomycota</taxon>
        <taxon>Agaricomycotina</taxon>
        <taxon>Agaricomycetes</taxon>
        <taxon>Agaricomycetidae</taxon>
        <taxon>Agaricales</taxon>
        <taxon>Schizophyllaceae</taxon>
        <taxon>Schizophyllum</taxon>
    </lineage>
</organism>
<dbReference type="RefSeq" id="XP_003030441.1">
    <property type="nucleotide sequence ID" value="XM_003030395.1"/>
</dbReference>
<dbReference type="HOGENOM" id="CLU_984065_0_0_1"/>
<proteinExistence type="predicted"/>
<dbReference type="KEGG" id="scm:SCHCO_02601136"/>
<dbReference type="EMBL" id="GL377308">
    <property type="protein sequence ID" value="EFI95538.1"/>
    <property type="molecule type" value="Genomic_DNA"/>
</dbReference>
<dbReference type="InParanoid" id="D8Q8U6"/>
<gene>
    <name evidence="1" type="ORF">SCHCODRAFT_235844</name>
</gene>
<dbReference type="VEuPathDB" id="FungiDB:SCHCODRAFT_02601136"/>
<keyword evidence="2" id="KW-1185">Reference proteome</keyword>
<accession>D8Q8U6</accession>
<evidence type="ECO:0000313" key="1">
    <source>
        <dbReference type="EMBL" id="EFI95538.1"/>
    </source>
</evidence>
<sequence>MGWRKAHMRSPCAPWYRIPFLEEWASMGGIGRMLERIDLRSLPLEADGACSGGRRWMSLYRSRTVLGLMMKVTDRGDELEKYPVGWSSRNKSQLHAQPRRCYNEWTIDLIDGHCRLHVEFTAFVRPRGLGPAHRVSRSMYARGVGPLESAGQTRFDRYAGALLGWRLLPETVVHALILSCNLTRAAEEASTQPMRCMVLFGSSRGIFTELTAMRRPLGLWAWRRLPNLFFPDHRPQGDHPTTLNVVQDLIFSSPRETMTIATTGITFEDSTCFGAGQSGSCAS</sequence>
<reference evidence="1 2" key="1">
    <citation type="journal article" date="2010" name="Nat. Biotechnol.">
        <title>Genome sequence of the model mushroom Schizophyllum commune.</title>
        <authorList>
            <person name="Ohm R.A."/>
            <person name="de Jong J.F."/>
            <person name="Lugones L.G."/>
            <person name="Aerts A."/>
            <person name="Kothe E."/>
            <person name="Stajich J.E."/>
            <person name="de Vries R.P."/>
            <person name="Record E."/>
            <person name="Levasseur A."/>
            <person name="Baker S.E."/>
            <person name="Bartholomew K.A."/>
            <person name="Coutinho P.M."/>
            <person name="Erdmann S."/>
            <person name="Fowler T.J."/>
            <person name="Gathman A.C."/>
            <person name="Lombard V."/>
            <person name="Henrissat B."/>
            <person name="Knabe N."/>
            <person name="Kuees U."/>
            <person name="Lilly W.W."/>
            <person name="Lindquist E."/>
            <person name="Lucas S."/>
            <person name="Magnuson J.K."/>
            <person name="Piumi F."/>
            <person name="Raudaskoski M."/>
            <person name="Salamov A."/>
            <person name="Schmutz J."/>
            <person name="Schwarze F.W.M.R."/>
            <person name="vanKuyk P.A."/>
            <person name="Horton J.S."/>
            <person name="Grigoriev I.V."/>
            <person name="Woesten H.A.B."/>
        </authorList>
    </citation>
    <scope>NUCLEOTIDE SEQUENCE [LARGE SCALE GENOMIC DNA]</scope>
    <source>
        <strain evidence="2">H4-8 / FGSC 9210</strain>
    </source>
</reference>
<dbReference type="OrthoDB" id="10436785at2759"/>
<dbReference type="Proteomes" id="UP000007431">
    <property type="component" value="Unassembled WGS sequence"/>
</dbReference>
<evidence type="ECO:0000313" key="2">
    <source>
        <dbReference type="Proteomes" id="UP000007431"/>
    </source>
</evidence>
<protein>
    <submittedName>
        <fullName evidence="1">Uncharacterized protein</fullName>
    </submittedName>
</protein>
<dbReference type="GeneID" id="9587931"/>
<name>D8Q8U6_SCHCM</name>